<dbReference type="AlphaFoldDB" id="A0A4U0TMZ0"/>
<dbReference type="GO" id="GO:0005874">
    <property type="term" value="C:microtubule"/>
    <property type="evidence" value="ECO:0007669"/>
    <property type="project" value="UniProtKB-KW"/>
</dbReference>
<dbReference type="InterPro" id="IPR004226">
    <property type="entry name" value="TBCA"/>
</dbReference>
<name>A0A4U0TMZ0_9PEZI</name>
<evidence type="ECO:0000313" key="5">
    <source>
        <dbReference type="Proteomes" id="UP000308549"/>
    </source>
</evidence>
<evidence type="ECO:0000256" key="3">
    <source>
        <dbReference type="RuleBase" id="RU364030"/>
    </source>
</evidence>
<dbReference type="Pfam" id="PF02970">
    <property type="entry name" value="TBCA"/>
    <property type="match status" value="1"/>
</dbReference>
<accession>A0A4U0TMZ0</accession>
<gene>
    <name evidence="4" type="ORF">B0A50_07152</name>
</gene>
<dbReference type="InterPro" id="IPR036126">
    <property type="entry name" value="TBCA_sf"/>
</dbReference>
<dbReference type="GO" id="GO:0007021">
    <property type="term" value="P:tubulin complex assembly"/>
    <property type="evidence" value="ECO:0007669"/>
    <property type="project" value="UniProtKB-UniRule"/>
</dbReference>
<dbReference type="Proteomes" id="UP000308549">
    <property type="component" value="Unassembled WGS sequence"/>
</dbReference>
<dbReference type="Gene3D" id="1.20.58.90">
    <property type="match status" value="1"/>
</dbReference>
<proteinExistence type="inferred from homology"/>
<dbReference type="EMBL" id="NAJL01000060">
    <property type="protein sequence ID" value="TKA23122.1"/>
    <property type="molecule type" value="Genomic_DNA"/>
</dbReference>
<organism evidence="4 5">
    <name type="scientific">Salinomyces thailandicus</name>
    <dbReference type="NCBI Taxonomy" id="706561"/>
    <lineage>
        <taxon>Eukaryota</taxon>
        <taxon>Fungi</taxon>
        <taxon>Dikarya</taxon>
        <taxon>Ascomycota</taxon>
        <taxon>Pezizomycotina</taxon>
        <taxon>Dothideomycetes</taxon>
        <taxon>Dothideomycetidae</taxon>
        <taxon>Mycosphaerellales</taxon>
        <taxon>Teratosphaeriaceae</taxon>
        <taxon>Salinomyces</taxon>
    </lineage>
</organism>
<dbReference type="PANTHER" id="PTHR21500:SF0">
    <property type="entry name" value="TUBULIN-SPECIFIC CHAPERONE A"/>
    <property type="match status" value="1"/>
</dbReference>
<evidence type="ECO:0000313" key="4">
    <source>
        <dbReference type="EMBL" id="TKA23122.1"/>
    </source>
</evidence>
<keyword evidence="5" id="KW-1185">Reference proteome</keyword>
<protein>
    <recommendedName>
        <fullName evidence="3">Tubulin-specific chaperone A</fullName>
    </recommendedName>
</protein>
<dbReference type="GO" id="GO:0005829">
    <property type="term" value="C:cytosol"/>
    <property type="evidence" value="ECO:0007669"/>
    <property type="project" value="TreeGrafter"/>
</dbReference>
<keyword evidence="3" id="KW-0206">Cytoskeleton</keyword>
<reference evidence="4 5" key="1">
    <citation type="submission" date="2017-03" db="EMBL/GenBank/DDBJ databases">
        <title>Genomes of endolithic fungi from Antarctica.</title>
        <authorList>
            <person name="Coleine C."/>
            <person name="Masonjones S."/>
            <person name="Stajich J.E."/>
        </authorList>
    </citation>
    <scope>NUCLEOTIDE SEQUENCE [LARGE SCALE GENOMIC DNA]</scope>
    <source>
        <strain evidence="4 5">CCFEE 6315</strain>
    </source>
</reference>
<comment type="caution">
    <text evidence="4">The sequence shown here is derived from an EMBL/GenBank/DDBJ whole genome shotgun (WGS) entry which is preliminary data.</text>
</comment>
<comment type="subcellular location">
    <subcellularLocation>
        <location evidence="3">Cytoplasm</location>
        <location evidence="3">Cytoskeleton</location>
    </subcellularLocation>
</comment>
<dbReference type="SUPFAM" id="SSF46988">
    <property type="entry name" value="Tubulin chaperone cofactor A"/>
    <property type="match status" value="1"/>
</dbReference>
<dbReference type="OrthoDB" id="296187at2759"/>
<dbReference type="GO" id="GO:0007023">
    <property type="term" value="P:post-chaperonin tubulin folding pathway"/>
    <property type="evidence" value="ECO:0007669"/>
    <property type="project" value="UniProtKB-UniRule"/>
</dbReference>
<keyword evidence="3" id="KW-0963">Cytoplasm</keyword>
<evidence type="ECO:0000256" key="1">
    <source>
        <dbReference type="ARBA" id="ARBA00006806"/>
    </source>
</evidence>
<dbReference type="GO" id="GO:0048487">
    <property type="term" value="F:beta-tubulin binding"/>
    <property type="evidence" value="ECO:0007669"/>
    <property type="project" value="InterPro"/>
</dbReference>
<comment type="similarity">
    <text evidence="1 3">Belongs to the TBCA family.</text>
</comment>
<dbReference type="PANTHER" id="PTHR21500">
    <property type="entry name" value="TUBULIN-SPECIFIC CHAPERONE A"/>
    <property type="match status" value="1"/>
</dbReference>
<keyword evidence="3" id="KW-0493">Microtubule</keyword>
<evidence type="ECO:0000256" key="2">
    <source>
        <dbReference type="ARBA" id="ARBA00023186"/>
    </source>
</evidence>
<keyword evidence="2 3" id="KW-0143">Chaperone</keyword>
<comment type="subunit">
    <text evidence="3">Supercomplex made of cofactors A to E. Cofactors A and D function by capturing and stabilizing tubulin in a quasi-native conformation. Cofactor E binds to the cofactor D-tubulin complex; interaction with cofactor C then causes the release of tubulin polypeptides that are committed to the native state.</text>
</comment>
<sequence length="115" mass="12642">MAPPSQLSIATSSLNRLVKEEASYHKELEQQQASIAKLEQGGSSDENAEYTLKQERRAVEETKAIFPQLRQKIQDALARLEQQLDNGPGDQSTPEEVTKAKEAAVGAKHALEEIA</sequence>